<keyword evidence="3" id="KW-0677">Repeat</keyword>
<evidence type="ECO:0000313" key="9">
    <source>
        <dbReference type="EMBL" id="KAK2730850.1"/>
    </source>
</evidence>
<dbReference type="GO" id="GO:0000785">
    <property type="term" value="C:chromatin"/>
    <property type="evidence" value="ECO:0007669"/>
    <property type="project" value="TreeGrafter"/>
</dbReference>
<dbReference type="GO" id="GO:0005634">
    <property type="term" value="C:nucleus"/>
    <property type="evidence" value="ECO:0007669"/>
    <property type="project" value="UniProtKB-SubCell"/>
</dbReference>
<dbReference type="PANTHER" id="PTHR40626">
    <property type="entry name" value="MIP31509P"/>
    <property type="match status" value="1"/>
</dbReference>
<gene>
    <name evidence="9" type="ORF">CKAH01_09285</name>
</gene>
<evidence type="ECO:0000256" key="6">
    <source>
        <dbReference type="ARBA" id="ARBA00023242"/>
    </source>
</evidence>
<evidence type="ECO:0000256" key="3">
    <source>
        <dbReference type="ARBA" id="ARBA00022737"/>
    </source>
</evidence>
<reference evidence="9" key="1">
    <citation type="submission" date="2023-02" db="EMBL/GenBank/DDBJ databases">
        <title>Colletotrichum kahawae CIFC_Que2 genome sequencing and assembly.</title>
        <authorList>
            <person name="Baroncelli R."/>
        </authorList>
    </citation>
    <scope>NUCLEOTIDE SEQUENCE</scope>
    <source>
        <strain evidence="9">CIFC_Que2</strain>
    </source>
</reference>
<dbReference type="InterPro" id="IPR051059">
    <property type="entry name" value="VerF-like"/>
</dbReference>
<dbReference type="InterPro" id="IPR007219">
    <property type="entry name" value="XnlR_reg_dom"/>
</dbReference>
<evidence type="ECO:0000313" key="10">
    <source>
        <dbReference type="Proteomes" id="UP001281614"/>
    </source>
</evidence>
<keyword evidence="2" id="KW-0479">Metal-binding</keyword>
<accession>A0AAE0D0H3</accession>
<organism evidence="9 10">
    <name type="scientific">Colletotrichum kahawae</name>
    <name type="common">Coffee berry disease fungus</name>
    <dbReference type="NCBI Taxonomy" id="34407"/>
    <lineage>
        <taxon>Eukaryota</taxon>
        <taxon>Fungi</taxon>
        <taxon>Dikarya</taxon>
        <taxon>Ascomycota</taxon>
        <taxon>Pezizomycotina</taxon>
        <taxon>Sordariomycetes</taxon>
        <taxon>Hypocreomycetidae</taxon>
        <taxon>Glomerellales</taxon>
        <taxon>Glomerellaceae</taxon>
        <taxon>Colletotrichum</taxon>
        <taxon>Colletotrichum gloeosporioides species complex</taxon>
    </lineage>
</organism>
<evidence type="ECO:0000256" key="5">
    <source>
        <dbReference type="ARBA" id="ARBA00022833"/>
    </source>
</evidence>
<dbReference type="EMBL" id="VYYT01000632">
    <property type="protein sequence ID" value="KAK2730850.1"/>
    <property type="molecule type" value="Genomic_DNA"/>
</dbReference>
<dbReference type="Pfam" id="PF04082">
    <property type="entry name" value="Fungal_trans"/>
    <property type="match status" value="1"/>
</dbReference>
<protein>
    <submittedName>
        <fullName evidence="9">C2H2 transcription factor</fullName>
    </submittedName>
</protein>
<dbReference type="InterPro" id="IPR013087">
    <property type="entry name" value="Znf_C2H2_type"/>
</dbReference>
<keyword evidence="6" id="KW-0539">Nucleus</keyword>
<name>A0AAE0D0H3_COLKA</name>
<dbReference type="CDD" id="cd12148">
    <property type="entry name" value="fungal_TF_MHR"/>
    <property type="match status" value="1"/>
</dbReference>
<keyword evidence="4 7" id="KW-0863">Zinc-finger</keyword>
<evidence type="ECO:0000256" key="4">
    <source>
        <dbReference type="ARBA" id="ARBA00022771"/>
    </source>
</evidence>
<feature type="domain" description="C2H2-type" evidence="8">
    <location>
        <begin position="9"/>
        <end position="30"/>
    </location>
</feature>
<sequence>MTTQNPAVHRCVHCSREFNRSEHLVRHERTPQNVELMNTELERNWSALQNRDTSTPGDEEVNHNLLNANFTVDALQEVVTVPEFTFGEVDPSMQGYLLQDSGLWLNNLDTTAFGAFDTLDPLADTSSAQTTTPFSPIDFGDKEARNHILSQPGSPTLHDTINNRSMPKDHLQVTESCWRCMQLETSKIDPQYVLPSKAELSRFITRYFGSFHRHQPFLHEPTWSASRSPVMLVLAVCANGALYSLERPAAVELYKMAVQMTSLTDEGIHALQTMMLLTAFAAWSGTKEDLRTALQFHGRLAFAIRQEWALSDSVEGVKILTWEAWLAREALKRVTFCIFTLMNLMTIAYDIPSPLLLETQHGMPAHEKQWCASTEGDWAEAMRCAGNQTWPSAQAIVERLVDESLPVPSHIGMFGCHVLISFLLQKIILLRRSCPTQDVIYLENRRYFIRALRRWQLMWESEPEASLSPDHPQGPILFNCTALLRVAYIRLVSDYSPIRQNFAASCPEDKIANSIAGIEAPIRGPDTTRAVIQACLALRVPTQLDFKMIARTSFWVWSVQHALSYFECALLLSKWLQANQQASDLSDEERWAKNMLEQSIGSSSGNVRAEESSTRLDVLVLKRWAELFKTENTTVWQIMPKMARVLEIYADKLSNTLAD</sequence>
<evidence type="ECO:0000256" key="7">
    <source>
        <dbReference type="PROSITE-ProRule" id="PRU00042"/>
    </source>
</evidence>
<dbReference type="GO" id="GO:0000981">
    <property type="term" value="F:DNA-binding transcription factor activity, RNA polymerase II-specific"/>
    <property type="evidence" value="ECO:0007669"/>
    <property type="project" value="InterPro"/>
</dbReference>
<evidence type="ECO:0000256" key="2">
    <source>
        <dbReference type="ARBA" id="ARBA00022723"/>
    </source>
</evidence>
<evidence type="ECO:0000259" key="8">
    <source>
        <dbReference type="PROSITE" id="PS50157"/>
    </source>
</evidence>
<dbReference type="PANTHER" id="PTHR40626:SF10">
    <property type="entry name" value="C2H2-TYPE DOMAIN-CONTAINING PROTEIN"/>
    <property type="match status" value="1"/>
</dbReference>
<evidence type="ECO:0000256" key="1">
    <source>
        <dbReference type="ARBA" id="ARBA00004123"/>
    </source>
</evidence>
<comment type="subcellular location">
    <subcellularLocation>
        <location evidence="1">Nucleus</location>
    </subcellularLocation>
</comment>
<dbReference type="GO" id="GO:0008270">
    <property type="term" value="F:zinc ion binding"/>
    <property type="evidence" value="ECO:0007669"/>
    <property type="project" value="UniProtKB-KW"/>
</dbReference>
<keyword evidence="10" id="KW-1185">Reference proteome</keyword>
<dbReference type="PROSITE" id="PS50157">
    <property type="entry name" value="ZINC_FINGER_C2H2_2"/>
    <property type="match status" value="1"/>
</dbReference>
<dbReference type="Proteomes" id="UP001281614">
    <property type="component" value="Unassembled WGS sequence"/>
</dbReference>
<keyword evidence="5" id="KW-0862">Zinc</keyword>
<dbReference type="GO" id="GO:0006351">
    <property type="term" value="P:DNA-templated transcription"/>
    <property type="evidence" value="ECO:0007669"/>
    <property type="project" value="InterPro"/>
</dbReference>
<comment type="caution">
    <text evidence="9">The sequence shown here is derived from an EMBL/GenBank/DDBJ whole genome shotgun (WGS) entry which is preliminary data.</text>
</comment>
<proteinExistence type="predicted"/>
<dbReference type="GO" id="GO:0000978">
    <property type="term" value="F:RNA polymerase II cis-regulatory region sequence-specific DNA binding"/>
    <property type="evidence" value="ECO:0007669"/>
    <property type="project" value="InterPro"/>
</dbReference>
<dbReference type="AlphaFoldDB" id="A0AAE0D0H3"/>